<name>A0A9P6Q569_9FUNG</name>
<dbReference type="InterPro" id="IPR030397">
    <property type="entry name" value="SEPARIN_core_dom"/>
</dbReference>
<evidence type="ECO:0000313" key="8">
    <source>
        <dbReference type="Proteomes" id="UP000807716"/>
    </source>
</evidence>
<feature type="region of interest" description="Disordered" evidence="5">
    <location>
        <begin position="452"/>
        <end position="488"/>
    </location>
</feature>
<dbReference type="GO" id="GO:0051307">
    <property type="term" value="P:meiotic chromosome separation"/>
    <property type="evidence" value="ECO:0007669"/>
    <property type="project" value="TreeGrafter"/>
</dbReference>
<comment type="catalytic activity">
    <reaction evidence="1">
        <text>All bonds known to be hydrolyzed by this endopeptidase have arginine in P1 and an acidic residue in P4. P6 is often occupied by an acidic residue or by a hydroxy-amino-acid residue, the phosphorylation of which enhances cleavage.</text>
        <dbReference type="EC" id="3.4.22.49"/>
    </reaction>
</comment>
<dbReference type="GO" id="GO:0006508">
    <property type="term" value="P:proteolysis"/>
    <property type="evidence" value="ECO:0007669"/>
    <property type="project" value="InterPro"/>
</dbReference>
<keyword evidence="8" id="KW-1185">Reference proteome</keyword>
<feature type="compositionally biased region" description="Low complexity" evidence="5">
    <location>
        <begin position="124"/>
        <end position="169"/>
    </location>
</feature>
<dbReference type="PANTHER" id="PTHR12792:SF0">
    <property type="entry name" value="SEPARIN"/>
    <property type="match status" value="1"/>
</dbReference>
<organism evidence="7 8">
    <name type="scientific">Actinomortierella ambigua</name>
    <dbReference type="NCBI Taxonomy" id="1343610"/>
    <lineage>
        <taxon>Eukaryota</taxon>
        <taxon>Fungi</taxon>
        <taxon>Fungi incertae sedis</taxon>
        <taxon>Mucoromycota</taxon>
        <taxon>Mortierellomycotina</taxon>
        <taxon>Mortierellomycetes</taxon>
        <taxon>Mortierellales</taxon>
        <taxon>Mortierellaceae</taxon>
        <taxon>Actinomortierella</taxon>
    </lineage>
</organism>
<sequence>MDAERVRVLERISTVVTDHRQYHDRLPLELATALSIPYHGHVHNAISSSLHDETTATTSTAVAMTKQEIVLLKTIVNHAMNTLNKWSIFFQNAETSHKSTIKSEQKPGDKSNVSVAAGVANVSSATSTTVAKQGSTALSVTTTSTSTRSAHSLKTVSSTVTTTKTTVTSNSRSRQATQAPTKLARGSSRGASKRGPAPEPASIYNTSDPTYDHILILVDLGFIALKALERLDLDANKGFLEVLKARSNLVTKIISLAMKKRGMQELSVFRTQLLKAAVLLWPEDKLAERQPPAPIKTYLSPLLQQPGMPATWCSLLTMLNPKVSFGPLDAMLRLHFQAAEKISDVEHYVFDIQMLGVRYSALQALVPGGRGQDAMWKTMLSCGKQLQTKAPAEQAIATADRILDRFKRLLESVVSTVTPNTQLLAFKHWRQYLDTLSSKASHSRLADEITVMVDPSKQESETRRTESTQSPKSHQSTPSPTTPEALGTSGLDIAGALRDVVGSARKLESVCNGRLKGDLSVVELDSACHDSLAALTTLERIVGSTSYADQQSLDLKALQNVARIFQANDCIWSLASKCFDKASVQNSQVTSTVDGGEDVEKTEEISSPDANMPFVYTVKPVLELMSRIASPLWRHCQAAYMALQPQHQRLLPLPFKLASACVDSLLFLFRLSSISPIDDDELQPANQYLDAARTIATEMGDWESLRWISNALYNHGGSLFKFGLHRDAALQILSCIECFLAWIRSDAAADMTEQARAEARVTLAKRYEVLAICHSAQNNHKDALDALDSGLCALPLEEYQKLHSHLISGYTNHAQLPIAAQLLDRRTRTLLLDLVRFDSFTNSMAVGELSPPPSLDVIGLIQEFESSVLQLLSVKADCRQICIQHLRSIADKTYRGGSHIQFPIRRARVLIALASLLQSSTAENMRSQSASLASEAVETLKTKSLASDVDLHSFQSHYLAFAYTWLGILQPNLDGSAQKSKPFQIALQLWESILADVECFTTVADAATEASRLKAQAASSMIADTEQLVCHLQLLADYLGMIGQQVMQVHVYMLILKMTNSVVNSDPQSCCCYSGKAKIALDQGKEILEELKRDSGDGSQSNGGLYGGYGELYANWLLAYSLYMSTLGHKKQGIQAYNEAAMYSASQDSIQHNLNPRSHAGLAPAGRRPRDPALSKSTEMKIRKTVILAEASLARSYLQYNEGNLSEAIPDAMRSLRQLSTIVTTLVKASERPSTSGSVKREPENPFMRKSSSTMYQPQGLGVATKPSNQQGSNSQLQKELEVLAHQRHQWQVFRLLIETFHHLARLYLSQGCAREAEYFLQEGKAVAKLSRASRHVDRLLLKQAAFSLRKHEWEETHGILNSLTQRDDHTSLALDLRDACVQLCFGDLYHQTGNLERSLRAYVRTDEILTHLMDKEFIAKLERMVIKEPQTPREKKLTHQVRTRSQKGSLLPQKSASQYECMTMSRMKARCGYRKALVQGETLQRAEAARTIEDACQVHPMADKSIEYHHVKAKVLMMELQGLMSKHIILAMVPESVLGVGLVRRLVSATSPPLSIPSSSAVATSQAITLSNPTSRSGRVTRSARGSSRSHNNAAPDRQEGYIQVLQQAKWHLDEAYRLAVKGSPPHIVSDICTRQAFLSLMESCLHQDLFKVTNPMLLGGVGSDSLSPLSAFISPSRPTNVSTKEAIDRHYRRLASRTSFFLELSKGITQRRELYNMVRGKLHPTLPQEDFAWPSAIKPPLVQQARLEEGTQADENDDMQLDVEEASIHVPGTRSKFLLQAMSTSSAFASTSNQMAYLRALEQVYGKEQDLHISHQPITSSANPFVTCQSNTPSVPAPSSRASLTGKPVGDAEPSDQFLSDFVDILPSSWTVVSLSMDIERETLYVNRLRAHTMPVILQLPLTRVKQRAADHPEPLTYDLALAELEDILKNSNETLQAGQSLVTREEKLAWWEARKELDDRMHNLLQVMQNHWLCGLQGVIQSHNTPRNEEHLEQFKASMERLMFLAAHSRPLPSTLASLGNSVGGFGVGDGWSPEAPTTRTMRRPVRSTATTSKLMAMSKDNLQQQQQQQEKTLFLEIDKEICRMILNLGDQPANDELEDVIYFLLDAYQHHGAVFEFAEIDFSRMAALIQQALVAYWLAETDLGNDGFDNGAHVILILDKHLQMFPWENLPVLRGEAVSRLPSIWFLRDRILRSQGVAEQHVATATAATGAAESPSTLPLEMEYQDTQEGRQIKPVNAWRDLEVDPSSAYYILNPGGDLAHTEQTFRDYVETQRGWDGVIGRRPLDLECVQGLSQSELYIYFGHSGGEQYIKSHQIRQLLPTRCSVSLLLGCSSGVLTSKGEFDPYGNVLNYILAGCPTVVANLWDVTDKDIDRFSKAMFTAWGLDNNRTTTTTTTTATTISAEEPQQQQRLSIVEAVKVARGECRMPYLVGAAPVVYGIPCFLKQ</sequence>
<evidence type="ECO:0000256" key="5">
    <source>
        <dbReference type="SAM" id="MobiDB-lite"/>
    </source>
</evidence>
<dbReference type="GO" id="GO:0005737">
    <property type="term" value="C:cytoplasm"/>
    <property type="evidence" value="ECO:0007669"/>
    <property type="project" value="TreeGrafter"/>
</dbReference>
<feature type="region of interest" description="Disordered" evidence="5">
    <location>
        <begin position="1230"/>
        <end position="1275"/>
    </location>
</feature>
<keyword evidence="3" id="KW-0378">Hydrolase</keyword>
<dbReference type="GO" id="GO:0044732">
    <property type="term" value="C:mitotic spindle pole body"/>
    <property type="evidence" value="ECO:0007669"/>
    <property type="project" value="TreeGrafter"/>
</dbReference>
<evidence type="ECO:0000256" key="2">
    <source>
        <dbReference type="ARBA" id="ARBA00012489"/>
    </source>
</evidence>
<evidence type="ECO:0000259" key="6">
    <source>
        <dbReference type="PROSITE" id="PS51700"/>
    </source>
</evidence>
<feature type="compositionally biased region" description="Polar residues" evidence="5">
    <location>
        <begin position="1266"/>
        <end position="1275"/>
    </location>
</feature>
<feature type="compositionally biased region" description="Basic and acidic residues" evidence="5">
    <location>
        <begin position="1168"/>
        <end position="1178"/>
    </location>
</feature>
<reference evidence="7" key="1">
    <citation type="journal article" date="2020" name="Fungal Divers.">
        <title>Resolving the Mortierellaceae phylogeny through synthesis of multi-gene phylogenetics and phylogenomics.</title>
        <authorList>
            <person name="Vandepol N."/>
            <person name="Liber J."/>
            <person name="Desiro A."/>
            <person name="Na H."/>
            <person name="Kennedy M."/>
            <person name="Barry K."/>
            <person name="Grigoriev I.V."/>
            <person name="Miller A.N."/>
            <person name="O'Donnell K."/>
            <person name="Stajich J.E."/>
            <person name="Bonito G."/>
        </authorList>
    </citation>
    <scope>NUCLEOTIDE SEQUENCE</scope>
    <source>
        <strain evidence="7">BC1065</strain>
    </source>
</reference>
<dbReference type="Pfam" id="PF03568">
    <property type="entry name" value="Separin_C"/>
    <property type="match status" value="2"/>
</dbReference>
<dbReference type="EMBL" id="JAAAJB010000312">
    <property type="protein sequence ID" value="KAG0258711.1"/>
    <property type="molecule type" value="Genomic_DNA"/>
</dbReference>
<dbReference type="OrthoDB" id="10255632at2759"/>
<evidence type="ECO:0000256" key="1">
    <source>
        <dbReference type="ARBA" id="ARBA00000451"/>
    </source>
</evidence>
<feature type="compositionally biased region" description="Basic and acidic residues" evidence="5">
    <location>
        <begin position="456"/>
        <end position="466"/>
    </location>
</feature>
<evidence type="ECO:0000313" key="7">
    <source>
        <dbReference type="EMBL" id="KAG0258711.1"/>
    </source>
</evidence>
<feature type="region of interest" description="Disordered" evidence="5">
    <location>
        <begin position="1153"/>
        <end position="1178"/>
    </location>
</feature>
<feature type="region of interest" description="Disordered" evidence="5">
    <location>
        <begin position="1566"/>
        <end position="1600"/>
    </location>
</feature>
<comment type="caution">
    <text evidence="7">The sequence shown here is derived from an EMBL/GenBank/DDBJ whole genome shotgun (WGS) entry which is preliminary data.</text>
</comment>
<dbReference type="EC" id="3.4.22.49" evidence="2"/>
<feature type="compositionally biased region" description="Polar residues" evidence="5">
    <location>
        <begin position="1566"/>
        <end position="1594"/>
    </location>
</feature>
<dbReference type="GO" id="GO:0072686">
    <property type="term" value="C:mitotic spindle"/>
    <property type="evidence" value="ECO:0007669"/>
    <property type="project" value="TreeGrafter"/>
</dbReference>
<gene>
    <name evidence="7" type="ORF">DFQ27_004497</name>
</gene>
<feature type="region of interest" description="Disordered" evidence="5">
    <location>
        <begin position="1831"/>
        <end position="1852"/>
    </location>
</feature>
<evidence type="ECO:0000256" key="4">
    <source>
        <dbReference type="ARBA" id="ARBA00022829"/>
    </source>
</evidence>
<feature type="domain" description="Peptidase C50" evidence="6">
    <location>
        <begin position="2250"/>
        <end position="2347"/>
    </location>
</feature>
<feature type="compositionally biased region" description="Polar residues" evidence="5">
    <location>
        <begin position="467"/>
        <end position="479"/>
    </location>
</feature>
<proteinExistence type="predicted"/>
<dbReference type="GO" id="GO:0004197">
    <property type="term" value="F:cysteine-type endopeptidase activity"/>
    <property type="evidence" value="ECO:0007669"/>
    <property type="project" value="InterPro"/>
</dbReference>
<feature type="region of interest" description="Disordered" evidence="5">
    <location>
        <begin position="1431"/>
        <end position="1450"/>
    </location>
</feature>
<evidence type="ECO:0000256" key="3">
    <source>
        <dbReference type="ARBA" id="ARBA00022801"/>
    </source>
</evidence>
<dbReference type="PANTHER" id="PTHR12792">
    <property type="entry name" value="EXTRA SPINDLE POLES 1-RELATED"/>
    <property type="match status" value="1"/>
</dbReference>
<dbReference type="PROSITE" id="PS51700">
    <property type="entry name" value="SEPARIN"/>
    <property type="match status" value="1"/>
</dbReference>
<protein>
    <recommendedName>
        <fullName evidence="2">separase</fullName>
        <ecNumber evidence="2">3.4.22.49</ecNumber>
    </recommendedName>
</protein>
<keyword evidence="4" id="KW-0159">Chromosome partition</keyword>
<dbReference type="GO" id="GO:0005634">
    <property type="term" value="C:nucleus"/>
    <property type="evidence" value="ECO:0007669"/>
    <property type="project" value="InterPro"/>
</dbReference>
<dbReference type="Proteomes" id="UP000807716">
    <property type="component" value="Unassembled WGS sequence"/>
</dbReference>
<accession>A0A9P6Q569</accession>
<dbReference type="InterPro" id="IPR005314">
    <property type="entry name" value="Peptidase_C50"/>
</dbReference>
<feature type="compositionally biased region" description="Polar residues" evidence="5">
    <location>
        <begin position="170"/>
        <end position="180"/>
    </location>
</feature>
<feature type="region of interest" description="Disordered" evidence="5">
    <location>
        <begin position="124"/>
        <end position="204"/>
    </location>
</feature>